<evidence type="ECO:0000313" key="2">
    <source>
        <dbReference type="EMBL" id="ADW22607.1"/>
    </source>
</evidence>
<evidence type="ECO:0000313" key="3">
    <source>
        <dbReference type="Proteomes" id="UP000008087"/>
    </source>
</evidence>
<dbReference type="KEGG" id="tsc:TSC_c20000"/>
<proteinExistence type="predicted"/>
<sequence>MAELAPGLRDQEVVALASRLWALGVSPESWPGASARRKGGGRGYSLSPGETGFYISPGL</sequence>
<protein>
    <submittedName>
        <fullName evidence="2">Uncharacterized protein</fullName>
    </submittedName>
</protein>
<accession>E8PN73</accession>
<dbReference type="EMBL" id="CP001962">
    <property type="protein sequence ID" value="ADW22607.1"/>
    <property type="molecule type" value="Genomic_DNA"/>
</dbReference>
<dbReference type="STRING" id="743525.TSC_c20000"/>
<dbReference type="Proteomes" id="UP000008087">
    <property type="component" value="Chromosome"/>
</dbReference>
<feature type="region of interest" description="Disordered" evidence="1">
    <location>
        <begin position="29"/>
        <end position="59"/>
    </location>
</feature>
<gene>
    <name evidence="2" type="ordered locus">TSC_c20000</name>
</gene>
<name>E8PN73_THESS</name>
<reference evidence="3" key="1">
    <citation type="submission" date="2010-03" db="EMBL/GenBank/DDBJ databases">
        <title>The genome sequence of Thermus scotoductus SA-01.</title>
        <authorList>
            <person name="Gounder K."/>
            <person name="Liesegang H."/>
            <person name="Brzuszkiewicz E."/>
            <person name="Wollherr A."/>
            <person name="Daniel R."/>
            <person name="Gottschalk G."/>
            <person name="van Heerden E."/>
            <person name="Litthauer D."/>
        </authorList>
    </citation>
    <scope>NUCLEOTIDE SEQUENCE [LARGE SCALE GENOMIC DNA]</scope>
    <source>
        <strain evidence="3">ATCC 700910 / SA-01</strain>
    </source>
</reference>
<dbReference type="AlphaFoldDB" id="E8PN73"/>
<dbReference type="HOGENOM" id="CLU_2959378_0_0_0"/>
<evidence type="ECO:0000256" key="1">
    <source>
        <dbReference type="SAM" id="MobiDB-lite"/>
    </source>
</evidence>
<reference evidence="2 3" key="2">
    <citation type="journal article" date="2011" name="BMC Genomics">
        <title>Sequence of the hyperplastic genome of the naturally competent Thermus scotoductus SA-01.</title>
        <authorList>
            <person name="Gounder K."/>
            <person name="Brzuszkiewicz E."/>
            <person name="Liesegang H."/>
            <person name="Wollherr A."/>
            <person name="Daniel R."/>
            <person name="Gottschalk G."/>
            <person name="Reva O."/>
            <person name="Kumwenda B."/>
            <person name="Srivastava M."/>
            <person name="Bricio C."/>
            <person name="Berenguer J."/>
            <person name="van Heerden E."/>
            <person name="Litthauer D."/>
        </authorList>
    </citation>
    <scope>NUCLEOTIDE SEQUENCE [LARGE SCALE GENOMIC DNA]</scope>
    <source>
        <strain evidence="3">ATCC 700910 / SA-01</strain>
    </source>
</reference>
<organism evidence="2 3">
    <name type="scientific">Thermus scotoductus (strain ATCC 700910 / SA-01)</name>
    <dbReference type="NCBI Taxonomy" id="743525"/>
    <lineage>
        <taxon>Bacteria</taxon>
        <taxon>Thermotogati</taxon>
        <taxon>Deinococcota</taxon>
        <taxon>Deinococci</taxon>
        <taxon>Thermales</taxon>
        <taxon>Thermaceae</taxon>
        <taxon>Thermus</taxon>
    </lineage>
</organism>